<dbReference type="NCBIfam" id="NF008774">
    <property type="entry name" value="PRK11815.1"/>
    <property type="match status" value="1"/>
</dbReference>
<dbReference type="Pfam" id="PF01207">
    <property type="entry name" value="Dus"/>
    <property type="match status" value="1"/>
</dbReference>
<evidence type="ECO:0000259" key="10">
    <source>
        <dbReference type="Pfam" id="PF01207"/>
    </source>
</evidence>
<dbReference type="EMBL" id="GDKF01008246">
    <property type="protein sequence ID" value="JAT70376.1"/>
    <property type="molecule type" value="Transcribed_RNA"/>
</dbReference>
<keyword evidence="3" id="KW-0285">Flavoprotein</keyword>
<feature type="compositionally biased region" description="Low complexity" evidence="9">
    <location>
        <begin position="497"/>
        <end position="531"/>
    </location>
</feature>
<evidence type="ECO:0000256" key="6">
    <source>
        <dbReference type="ARBA" id="ARBA00022857"/>
    </source>
</evidence>
<feature type="domain" description="DUS-like FMN-binding" evidence="10">
    <location>
        <begin position="70"/>
        <end position="384"/>
    </location>
</feature>
<organism evidence="11">
    <name type="scientific">Auxenochlorella protothecoides</name>
    <name type="common">Green microalga</name>
    <name type="synonym">Chlorella protothecoides</name>
    <dbReference type="NCBI Taxonomy" id="3075"/>
    <lineage>
        <taxon>Eukaryota</taxon>
        <taxon>Viridiplantae</taxon>
        <taxon>Chlorophyta</taxon>
        <taxon>core chlorophytes</taxon>
        <taxon>Trebouxiophyceae</taxon>
        <taxon>Chlorellales</taxon>
        <taxon>Chlorellaceae</taxon>
        <taxon>Auxenochlorella</taxon>
    </lineage>
</organism>
<dbReference type="InterPro" id="IPR018517">
    <property type="entry name" value="tRNA_hU_synthase_CS"/>
</dbReference>
<accession>A0A1D1ZTT2</accession>
<keyword evidence="7" id="KW-0694">RNA-binding</keyword>
<dbReference type="InterPro" id="IPR004653">
    <property type="entry name" value="DusA"/>
</dbReference>
<evidence type="ECO:0000256" key="8">
    <source>
        <dbReference type="ARBA" id="ARBA00023002"/>
    </source>
</evidence>
<keyword evidence="8" id="KW-0560">Oxidoreductase</keyword>
<dbReference type="Gene3D" id="1.20.120.1460">
    <property type="match status" value="1"/>
</dbReference>
<evidence type="ECO:0000256" key="3">
    <source>
        <dbReference type="ARBA" id="ARBA00022630"/>
    </source>
</evidence>
<feature type="compositionally biased region" description="Polar residues" evidence="9">
    <location>
        <begin position="548"/>
        <end position="559"/>
    </location>
</feature>
<dbReference type="GO" id="GO:0017150">
    <property type="term" value="F:tRNA dihydrouridine synthase activity"/>
    <property type="evidence" value="ECO:0007669"/>
    <property type="project" value="InterPro"/>
</dbReference>
<dbReference type="PANTHER" id="PTHR42907:SF1">
    <property type="entry name" value="FMN-LINKED OXIDOREDUCTASES SUPERFAMILY PROTEIN"/>
    <property type="match status" value="1"/>
</dbReference>
<dbReference type="GO" id="GO:0000049">
    <property type="term" value="F:tRNA binding"/>
    <property type="evidence" value="ECO:0007669"/>
    <property type="project" value="UniProtKB-KW"/>
</dbReference>
<dbReference type="Gene3D" id="3.20.20.70">
    <property type="entry name" value="Aldolase class I"/>
    <property type="match status" value="1"/>
</dbReference>
<evidence type="ECO:0000256" key="9">
    <source>
        <dbReference type="SAM" id="MobiDB-lite"/>
    </source>
</evidence>
<evidence type="ECO:0000256" key="1">
    <source>
        <dbReference type="ARBA" id="ARBA00001917"/>
    </source>
</evidence>
<dbReference type="InterPro" id="IPR035587">
    <property type="entry name" value="DUS-like_FMN-bd"/>
</dbReference>
<feature type="region of interest" description="Disordered" evidence="9">
    <location>
        <begin position="449"/>
        <end position="559"/>
    </location>
</feature>
<dbReference type="SUPFAM" id="SSF51395">
    <property type="entry name" value="FMN-linked oxidoreductases"/>
    <property type="match status" value="1"/>
</dbReference>
<dbReference type="InterPro" id="IPR013785">
    <property type="entry name" value="Aldolase_TIM"/>
</dbReference>
<evidence type="ECO:0000256" key="7">
    <source>
        <dbReference type="ARBA" id="ARBA00022884"/>
    </source>
</evidence>
<keyword evidence="4" id="KW-0288">FMN</keyword>
<dbReference type="PROSITE" id="PS01136">
    <property type="entry name" value="UPF0034"/>
    <property type="match status" value="1"/>
</dbReference>
<dbReference type="PANTHER" id="PTHR42907">
    <property type="entry name" value="FMN-LINKED OXIDOREDUCTASES SUPERFAMILY PROTEIN"/>
    <property type="match status" value="1"/>
</dbReference>
<keyword evidence="2" id="KW-0820">tRNA-binding</keyword>
<evidence type="ECO:0000256" key="4">
    <source>
        <dbReference type="ARBA" id="ARBA00022643"/>
    </source>
</evidence>
<feature type="compositionally biased region" description="Basic and acidic residues" evidence="9">
    <location>
        <begin position="532"/>
        <end position="542"/>
    </location>
</feature>
<dbReference type="GO" id="GO:0050660">
    <property type="term" value="F:flavin adenine dinucleotide binding"/>
    <property type="evidence" value="ECO:0007669"/>
    <property type="project" value="InterPro"/>
</dbReference>
<dbReference type="AlphaFoldDB" id="A0A1D1ZTT2"/>
<dbReference type="CDD" id="cd02801">
    <property type="entry name" value="DUS_like_FMN"/>
    <property type="match status" value="1"/>
</dbReference>
<reference evidence="11" key="1">
    <citation type="submission" date="2015-08" db="EMBL/GenBank/DDBJ databases">
        <authorList>
            <person name="Babu N.S."/>
            <person name="Beckwith C.J."/>
            <person name="Beseler K.G."/>
            <person name="Brison A."/>
            <person name="Carone J.V."/>
            <person name="Caskin T.P."/>
            <person name="Diamond M."/>
            <person name="Durham M.E."/>
            <person name="Foxe J.M."/>
            <person name="Go M."/>
            <person name="Henderson B.A."/>
            <person name="Jones I.B."/>
            <person name="McGettigan J.A."/>
            <person name="Micheletti S.J."/>
            <person name="Nasrallah M.E."/>
            <person name="Ortiz D."/>
            <person name="Piller C.R."/>
            <person name="Privatt S.R."/>
            <person name="Schneider S.L."/>
            <person name="Sharp S."/>
            <person name="Smith T.C."/>
            <person name="Stanton J.D."/>
            <person name="Ullery H.E."/>
            <person name="Wilson R.J."/>
            <person name="Serrano M.G."/>
            <person name="Buck G."/>
            <person name="Lee V."/>
            <person name="Wang Y."/>
            <person name="Carvalho R."/>
            <person name="Voegtly L."/>
            <person name="Shi R."/>
            <person name="Duckworth R."/>
            <person name="Johnson A."/>
            <person name="Loviza R."/>
            <person name="Walstead R."/>
            <person name="Shah Z."/>
            <person name="Kiflezghi M."/>
            <person name="Wade K."/>
            <person name="Ball S.L."/>
            <person name="Bradley K.W."/>
            <person name="Asai D.J."/>
            <person name="Bowman C.A."/>
            <person name="Russell D.A."/>
            <person name="Pope W.H."/>
            <person name="Jacobs-Sera D."/>
            <person name="Hendrix R.W."/>
            <person name="Hatfull G.F."/>
        </authorList>
    </citation>
    <scope>NUCLEOTIDE SEQUENCE</scope>
</reference>
<proteinExistence type="predicted"/>
<sequence length="559" mass="59046">MRALLSGLRLGWGPAPCRARLCAGSHQPGRAVPRRVPARAMSEAAGEAGRGEAVVESLSPPPLPPQLLSVAPMMDWTDLHYRQLARMISRHTWLYTEMVVDKTLIHNPDHDRFLWFPPEQHPIVCQLGGSDPDELAAAARIVAGYGYDEINLNVGCPSDRVAGAGCFGAALMLRPELVARCCAAIAAAVDIPVTVKCRLGVDNNDSYEELVRFVHTVSTGSPVTHFIVHARKAHLKGLNPHQNRTVPPLRYQWVWALARDFPHLSFSLNGGVAGLDGVVTALRADPGPLAGVMVGRGAYHAPWDVLADADRRVFGGSNAALSRRVVLDTYAAYADAMVGRWGSKPDGWRAPSLRTLFKPVLGMFAGEPRARQWRAAVDAAFKQGAGSVRGVLDATLHVLLPESLDAAPREEGDGGAAGPAHEALRTLQHWEPELPPTPEWLAVERELGRGAAEREGGMPAAEEGEAGSASQDSALTAADKGGAANLRSGAQPGGTGSETSTSGNLAQGPAPAGGAATPGDQQQQQEESGAACKDDGASHDESWVLVEKQTSVPLQGAAS</sequence>
<protein>
    <recommendedName>
        <fullName evidence="10">DUS-like FMN-binding domain-containing protein</fullName>
    </recommendedName>
</protein>
<feature type="compositionally biased region" description="Low complexity" evidence="9">
    <location>
        <begin position="457"/>
        <end position="469"/>
    </location>
</feature>
<comment type="cofactor">
    <cofactor evidence="1">
        <name>FMN</name>
        <dbReference type="ChEBI" id="CHEBI:58210"/>
    </cofactor>
</comment>
<keyword evidence="5" id="KW-0819">tRNA processing</keyword>
<evidence type="ECO:0000256" key="5">
    <source>
        <dbReference type="ARBA" id="ARBA00022694"/>
    </source>
</evidence>
<evidence type="ECO:0000256" key="2">
    <source>
        <dbReference type="ARBA" id="ARBA00022555"/>
    </source>
</evidence>
<evidence type="ECO:0000313" key="11">
    <source>
        <dbReference type="EMBL" id="JAT70376.1"/>
    </source>
</evidence>
<name>A0A1D1ZTT2_AUXPR</name>
<gene>
    <name evidence="11" type="ORF">g.100912</name>
</gene>
<keyword evidence="6" id="KW-0521">NADP</keyword>